<reference evidence="2" key="1">
    <citation type="submission" date="2014-08" db="EMBL/GenBank/DDBJ databases">
        <authorList>
            <person name="Sharma Rahul"/>
            <person name="Thines Marco"/>
        </authorList>
    </citation>
    <scope>NUCLEOTIDE SEQUENCE</scope>
</reference>
<evidence type="ECO:0000256" key="1">
    <source>
        <dbReference type="SAM" id="MobiDB-lite"/>
    </source>
</evidence>
<sequence>MSQPGPPSPKLSDTQPLGKGSVGGDKPQGASEEEQRPDFFASKGEDYKKTEKGSSDESASAASGSADALTNKADEDKASRTNP</sequence>
<feature type="compositionally biased region" description="Basic and acidic residues" evidence="1">
    <location>
        <begin position="72"/>
        <end position="83"/>
    </location>
</feature>
<dbReference type="AlphaFoldDB" id="A0A0F7SNA0"/>
<feature type="region of interest" description="Disordered" evidence="1">
    <location>
        <begin position="1"/>
        <end position="83"/>
    </location>
</feature>
<evidence type="ECO:0000313" key="2">
    <source>
        <dbReference type="EMBL" id="CED82841.1"/>
    </source>
</evidence>
<accession>A0A0F7SNA0</accession>
<name>A0A0F7SNA0_PHARH</name>
<proteinExistence type="predicted"/>
<feature type="compositionally biased region" description="Low complexity" evidence="1">
    <location>
        <begin position="56"/>
        <end position="68"/>
    </location>
</feature>
<feature type="compositionally biased region" description="Basic and acidic residues" evidence="1">
    <location>
        <begin position="33"/>
        <end position="55"/>
    </location>
</feature>
<dbReference type="EMBL" id="LN483142">
    <property type="protein sequence ID" value="CED82841.1"/>
    <property type="molecule type" value="Genomic_DNA"/>
</dbReference>
<protein>
    <submittedName>
        <fullName evidence="2">Uncharacterized protein</fullName>
    </submittedName>
</protein>
<organism evidence="2">
    <name type="scientific">Phaffia rhodozyma</name>
    <name type="common">Yeast</name>
    <name type="synonym">Xanthophyllomyces dendrorhous</name>
    <dbReference type="NCBI Taxonomy" id="264483"/>
    <lineage>
        <taxon>Eukaryota</taxon>
        <taxon>Fungi</taxon>
        <taxon>Dikarya</taxon>
        <taxon>Basidiomycota</taxon>
        <taxon>Agaricomycotina</taxon>
        <taxon>Tremellomycetes</taxon>
        <taxon>Cystofilobasidiales</taxon>
        <taxon>Mrakiaceae</taxon>
        <taxon>Phaffia</taxon>
    </lineage>
</organism>